<comment type="caution">
    <text evidence="1">The sequence shown here is derived from an EMBL/GenBank/DDBJ whole genome shotgun (WGS) entry which is preliminary data.</text>
</comment>
<sequence>MDKSISYMSDDKHHEIYDALLNSILLDEAIARGDVNPDTVLRKQDRDGYQDPTVGSDQGKVLGLEDFMELLLLKY</sequence>
<gene>
    <name evidence="1" type="ORF">Tci_930267</name>
</gene>
<protein>
    <submittedName>
        <fullName evidence="1">Uncharacterized protein</fullName>
    </submittedName>
</protein>
<accession>A0A699XJV4</accession>
<name>A0A699XJV4_TANCI</name>
<dbReference type="AlphaFoldDB" id="A0A699XJV4"/>
<organism evidence="1">
    <name type="scientific">Tanacetum cinerariifolium</name>
    <name type="common">Dalmatian daisy</name>
    <name type="synonym">Chrysanthemum cinerariifolium</name>
    <dbReference type="NCBI Taxonomy" id="118510"/>
    <lineage>
        <taxon>Eukaryota</taxon>
        <taxon>Viridiplantae</taxon>
        <taxon>Streptophyta</taxon>
        <taxon>Embryophyta</taxon>
        <taxon>Tracheophyta</taxon>
        <taxon>Spermatophyta</taxon>
        <taxon>Magnoliopsida</taxon>
        <taxon>eudicotyledons</taxon>
        <taxon>Gunneridae</taxon>
        <taxon>Pentapetalae</taxon>
        <taxon>asterids</taxon>
        <taxon>campanulids</taxon>
        <taxon>Asterales</taxon>
        <taxon>Asteraceae</taxon>
        <taxon>Asteroideae</taxon>
        <taxon>Anthemideae</taxon>
        <taxon>Anthemidinae</taxon>
        <taxon>Tanacetum</taxon>
    </lineage>
</organism>
<dbReference type="EMBL" id="BKCJ011851228">
    <property type="protein sequence ID" value="GFD58298.1"/>
    <property type="molecule type" value="Genomic_DNA"/>
</dbReference>
<feature type="non-terminal residue" evidence="1">
    <location>
        <position position="1"/>
    </location>
</feature>
<evidence type="ECO:0000313" key="1">
    <source>
        <dbReference type="EMBL" id="GFD58298.1"/>
    </source>
</evidence>
<proteinExistence type="predicted"/>
<reference evidence="1" key="1">
    <citation type="journal article" date="2019" name="Sci. Rep.">
        <title>Draft genome of Tanacetum cinerariifolium, the natural source of mosquito coil.</title>
        <authorList>
            <person name="Yamashiro T."/>
            <person name="Shiraishi A."/>
            <person name="Satake H."/>
            <person name="Nakayama K."/>
        </authorList>
    </citation>
    <scope>NUCLEOTIDE SEQUENCE</scope>
</reference>